<keyword evidence="6" id="KW-0547">Nucleotide-binding</keyword>
<dbReference type="Proteomes" id="UP000272464">
    <property type="component" value="Unassembled WGS sequence"/>
</dbReference>
<keyword evidence="12" id="KW-0812">Transmembrane</keyword>
<keyword evidence="5" id="KW-0808">Transferase</keyword>
<dbReference type="RefSeq" id="WP_127199017.1">
    <property type="nucleotide sequence ID" value="NZ_RZNX01000003.1"/>
</dbReference>
<dbReference type="EC" id="2.7.13.3" evidence="3"/>
<dbReference type="EMBL" id="RZNX01000003">
    <property type="protein sequence ID" value="RUT31636.1"/>
    <property type="molecule type" value="Genomic_DNA"/>
</dbReference>
<dbReference type="CDD" id="cd16922">
    <property type="entry name" value="HATPase_EvgS-ArcB-TorS-like"/>
    <property type="match status" value="1"/>
</dbReference>
<evidence type="ECO:0000256" key="2">
    <source>
        <dbReference type="ARBA" id="ARBA00006402"/>
    </source>
</evidence>
<dbReference type="PANTHER" id="PTHR43711">
    <property type="entry name" value="TWO-COMPONENT HISTIDINE KINASE"/>
    <property type="match status" value="1"/>
</dbReference>
<dbReference type="SUPFAM" id="SSF47384">
    <property type="entry name" value="Homodimeric domain of signal transducing histidine kinase"/>
    <property type="match status" value="1"/>
</dbReference>
<dbReference type="PRINTS" id="PR00344">
    <property type="entry name" value="BCTRLSENSOR"/>
</dbReference>
<keyword evidence="7 14" id="KW-0418">Kinase</keyword>
<dbReference type="AlphaFoldDB" id="A0A3S1D9M6"/>
<evidence type="ECO:0000256" key="4">
    <source>
        <dbReference type="ARBA" id="ARBA00022553"/>
    </source>
</evidence>
<evidence type="ECO:0000313" key="14">
    <source>
        <dbReference type="EMBL" id="RUT31636.1"/>
    </source>
</evidence>
<keyword evidence="8" id="KW-0067">ATP-binding</keyword>
<dbReference type="Pfam" id="PF02518">
    <property type="entry name" value="HATPase_c"/>
    <property type="match status" value="1"/>
</dbReference>
<keyword evidence="15" id="KW-1185">Reference proteome</keyword>
<dbReference type="PANTHER" id="PTHR43711:SF26">
    <property type="entry name" value="SENSOR HISTIDINE KINASE RCSC"/>
    <property type="match status" value="1"/>
</dbReference>
<feature type="transmembrane region" description="Helical" evidence="12">
    <location>
        <begin position="69"/>
        <end position="95"/>
    </location>
</feature>
<feature type="transmembrane region" description="Helical" evidence="12">
    <location>
        <begin position="7"/>
        <end position="25"/>
    </location>
</feature>
<feature type="transmembrane region" description="Helical" evidence="12">
    <location>
        <begin position="107"/>
        <end position="126"/>
    </location>
</feature>
<feature type="domain" description="Histidine kinase" evidence="13">
    <location>
        <begin position="240"/>
        <end position="466"/>
    </location>
</feature>
<evidence type="ECO:0000313" key="15">
    <source>
        <dbReference type="Proteomes" id="UP000272464"/>
    </source>
</evidence>
<evidence type="ECO:0000256" key="5">
    <source>
        <dbReference type="ARBA" id="ARBA00022679"/>
    </source>
</evidence>
<dbReference type="SMART" id="SM00388">
    <property type="entry name" value="HisKA"/>
    <property type="match status" value="1"/>
</dbReference>
<evidence type="ECO:0000256" key="8">
    <source>
        <dbReference type="ARBA" id="ARBA00022840"/>
    </source>
</evidence>
<evidence type="ECO:0000256" key="12">
    <source>
        <dbReference type="SAM" id="Phobius"/>
    </source>
</evidence>
<proteinExistence type="inferred from homology"/>
<dbReference type="InterPro" id="IPR036890">
    <property type="entry name" value="HATPase_C_sf"/>
</dbReference>
<gene>
    <name evidence="14" type="ORF">EJP77_09590</name>
</gene>
<dbReference type="GO" id="GO:0005524">
    <property type="term" value="F:ATP binding"/>
    <property type="evidence" value="ECO:0007669"/>
    <property type="project" value="UniProtKB-KW"/>
</dbReference>
<dbReference type="InterPro" id="IPR003661">
    <property type="entry name" value="HisK_dim/P_dom"/>
</dbReference>
<protein>
    <recommendedName>
        <fullName evidence="10">Circadian input-output histidine kinase CikA</fullName>
        <ecNumber evidence="3">2.7.13.3</ecNumber>
    </recommendedName>
</protein>
<dbReference type="InterPro" id="IPR004358">
    <property type="entry name" value="Sig_transdc_His_kin-like_C"/>
</dbReference>
<comment type="caution">
    <text evidence="14">The sequence shown here is derived from an EMBL/GenBank/DDBJ whole genome shotgun (WGS) entry which is preliminary data.</text>
</comment>
<keyword evidence="9" id="KW-0902">Two-component regulatory system</keyword>
<dbReference type="SMART" id="SM00387">
    <property type="entry name" value="HATPase_c"/>
    <property type="match status" value="1"/>
</dbReference>
<feature type="transmembrane region" description="Helical" evidence="12">
    <location>
        <begin position="37"/>
        <end position="57"/>
    </location>
</feature>
<dbReference type="Pfam" id="PF00512">
    <property type="entry name" value="HisKA"/>
    <property type="match status" value="1"/>
</dbReference>
<feature type="coiled-coil region" evidence="11">
    <location>
        <begin position="196"/>
        <end position="230"/>
    </location>
</feature>
<organism evidence="14 15">
    <name type="scientific">Paenibacillus zeisoli</name>
    <dbReference type="NCBI Taxonomy" id="2496267"/>
    <lineage>
        <taxon>Bacteria</taxon>
        <taxon>Bacillati</taxon>
        <taxon>Bacillota</taxon>
        <taxon>Bacilli</taxon>
        <taxon>Bacillales</taxon>
        <taxon>Paenibacillaceae</taxon>
        <taxon>Paenibacillus</taxon>
    </lineage>
</organism>
<dbReference type="InterPro" id="IPR050736">
    <property type="entry name" value="Sensor_HK_Regulatory"/>
</dbReference>
<dbReference type="PROSITE" id="PS50109">
    <property type="entry name" value="HIS_KIN"/>
    <property type="match status" value="1"/>
</dbReference>
<keyword evidence="4" id="KW-0597">Phosphoprotein</keyword>
<evidence type="ECO:0000256" key="10">
    <source>
        <dbReference type="ARBA" id="ARBA00074306"/>
    </source>
</evidence>
<dbReference type="InterPro" id="IPR003594">
    <property type="entry name" value="HATPase_dom"/>
</dbReference>
<sequence>MGFRDMFLMNLGMLISVAYLANVLYKYLFNFTSGKVKYISSVILMILSGWICMKFGFRLRDNVIFDLRFVPLLISAYVYSQPLTILIVGVGIGLARLTFGINEAAMAGLYNLTLLGIVCAGLNIWLRRSQLRLLMKSCITILVVNIINTINIGILGVFPFKQYMLDIAPVVFPLGVLLSALFALILRDFQLEKNLNMELKYTNDLLKKQKEELQKTKIKLEERANQLLLASQYKSEFLANMSHELRTPLNSILNLAQIIEESGPKSADDDNPVYGSIIYRSGQDLLQLINDILDLSKIEAGRMEISREEIILGELAEVVEMQFRHLAERKELEFEVRQDEGLPDTIVSDSMRLQQVLRNLLANAFKFTEDGKVKLEIRREKPEDHIPGEWIVFAVTDTGIGIAEDKHALIFEAFQQSDSSISRTYGGTGLGLSISRDLAELLGGFIRLQSKKGLGSTFLFFVPLYNHTEKEGISQ</sequence>
<name>A0A3S1D9M6_9BACL</name>
<evidence type="ECO:0000256" key="7">
    <source>
        <dbReference type="ARBA" id="ARBA00022777"/>
    </source>
</evidence>
<dbReference type="SUPFAM" id="SSF55874">
    <property type="entry name" value="ATPase domain of HSP90 chaperone/DNA topoisomerase II/histidine kinase"/>
    <property type="match status" value="1"/>
</dbReference>
<evidence type="ECO:0000259" key="13">
    <source>
        <dbReference type="PROSITE" id="PS50109"/>
    </source>
</evidence>
<comment type="similarity">
    <text evidence="2">In the N-terminal section; belongs to the phytochrome family.</text>
</comment>
<feature type="transmembrane region" description="Helical" evidence="12">
    <location>
        <begin position="167"/>
        <end position="186"/>
    </location>
</feature>
<dbReference type="InterPro" id="IPR005467">
    <property type="entry name" value="His_kinase_dom"/>
</dbReference>
<keyword evidence="12" id="KW-0472">Membrane</keyword>
<dbReference type="OrthoDB" id="9813394at2"/>
<evidence type="ECO:0000256" key="9">
    <source>
        <dbReference type="ARBA" id="ARBA00023012"/>
    </source>
</evidence>
<dbReference type="GO" id="GO:0000155">
    <property type="term" value="F:phosphorelay sensor kinase activity"/>
    <property type="evidence" value="ECO:0007669"/>
    <property type="project" value="InterPro"/>
</dbReference>
<dbReference type="Gene3D" id="3.30.565.10">
    <property type="entry name" value="Histidine kinase-like ATPase, C-terminal domain"/>
    <property type="match status" value="1"/>
</dbReference>
<keyword evidence="11" id="KW-0175">Coiled coil</keyword>
<dbReference type="InterPro" id="IPR036097">
    <property type="entry name" value="HisK_dim/P_sf"/>
</dbReference>
<reference evidence="14 15" key="1">
    <citation type="submission" date="2018-12" db="EMBL/GenBank/DDBJ databases">
        <authorList>
            <person name="Sun L."/>
            <person name="Chen Z."/>
        </authorList>
    </citation>
    <scope>NUCLEOTIDE SEQUENCE [LARGE SCALE GENOMIC DNA]</scope>
    <source>
        <strain evidence="14 15">3-5-3</strain>
    </source>
</reference>
<evidence type="ECO:0000256" key="3">
    <source>
        <dbReference type="ARBA" id="ARBA00012438"/>
    </source>
</evidence>
<keyword evidence="12" id="KW-1133">Transmembrane helix</keyword>
<evidence type="ECO:0000256" key="11">
    <source>
        <dbReference type="SAM" id="Coils"/>
    </source>
</evidence>
<evidence type="ECO:0000256" key="1">
    <source>
        <dbReference type="ARBA" id="ARBA00000085"/>
    </source>
</evidence>
<accession>A0A3S1D9M6</accession>
<feature type="transmembrane region" description="Helical" evidence="12">
    <location>
        <begin position="138"/>
        <end position="161"/>
    </location>
</feature>
<dbReference type="CDD" id="cd00082">
    <property type="entry name" value="HisKA"/>
    <property type="match status" value="1"/>
</dbReference>
<dbReference type="Gene3D" id="1.10.287.130">
    <property type="match status" value="1"/>
</dbReference>
<dbReference type="FunFam" id="3.30.565.10:FF:000010">
    <property type="entry name" value="Sensor histidine kinase RcsC"/>
    <property type="match status" value="1"/>
</dbReference>
<comment type="catalytic activity">
    <reaction evidence="1">
        <text>ATP + protein L-histidine = ADP + protein N-phospho-L-histidine.</text>
        <dbReference type="EC" id="2.7.13.3"/>
    </reaction>
</comment>
<evidence type="ECO:0000256" key="6">
    <source>
        <dbReference type="ARBA" id="ARBA00022741"/>
    </source>
</evidence>